<reference evidence="2 3" key="1">
    <citation type="submission" date="2016-08" db="EMBL/GenBank/DDBJ databases">
        <title>A Parts List for Fungal Cellulosomes Revealed by Comparative Genomics.</title>
        <authorList>
            <consortium name="DOE Joint Genome Institute"/>
            <person name="Haitjema C.H."/>
            <person name="Gilmore S.P."/>
            <person name="Henske J.K."/>
            <person name="Solomon K.V."/>
            <person name="De Groot R."/>
            <person name="Kuo A."/>
            <person name="Mondo S.J."/>
            <person name="Salamov A.A."/>
            <person name="Labutti K."/>
            <person name="Zhao Z."/>
            <person name="Chiniquy J."/>
            <person name="Barry K."/>
            <person name="Brewer H.M."/>
            <person name="Purvine S.O."/>
            <person name="Wright A.T."/>
            <person name="Boxma B."/>
            <person name="Van Alen T."/>
            <person name="Hackstein J.H."/>
            <person name="Baker S.E."/>
            <person name="Grigoriev I.V."/>
            <person name="O'Malley M.A."/>
        </authorList>
    </citation>
    <scope>NUCLEOTIDE SEQUENCE [LARGE SCALE GENOMIC DNA]</scope>
    <source>
        <strain evidence="2 3">G1</strain>
    </source>
</reference>
<evidence type="ECO:0000313" key="2">
    <source>
        <dbReference type="EMBL" id="ORY79598.1"/>
    </source>
</evidence>
<accession>A0A1Y2F6S4</accession>
<keyword evidence="1" id="KW-0472">Membrane</keyword>
<comment type="caution">
    <text evidence="2">The sequence shown here is derived from an EMBL/GenBank/DDBJ whole genome shotgun (WGS) entry which is preliminary data.</text>
</comment>
<feature type="non-terminal residue" evidence="2">
    <location>
        <position position="172"/>
    </location>
</feature>
<gene>
    <name evidence="2" type="ORF">LY90DRAFT_664663</name>
</gene>
<keyword evidence="3" id="KW-1185">Reference proteome</keyword>
<proteinExistence type="predicted"/>
<sequence>MKPSSNDNSTVHFPDGWDKTNPSMVSYYEKCKDYVSSTEDMVKLFDISWFYHFYCLFLFIISLLSAFFAIKLRNKIKILKTNIVLIIFYTFGCIACTINSYFIQTKYSTYPCVAYFYLTSIGYSMVLITSFGCIINYLKQCYFSVYLYNKAVNNEIKKSRSLLHRICEVYTQ</sequence>
<dbReference type="Proteomes" id="UP000193920">
    <property type="component" value="Unassembled WGS sequence"/>
</dbReference>
<protein>
    <recommendedName>
        <fullName evidence="4">G-protein coupled receptors family 3 profile domain-containing protein</fullName>
    </recommendedName>
</protein>
<dbReference type="EMBL" id="MCOG01000014">
    <property type="protein sequence ID" value="ORY79598.1"/>
    <property type="molecule type" value="Genomic_DNA"/>
</dbReference>
<feature type="transmembrane region" description="Helical" evidence="1">
    <location>
        <begin position="115"/>
        <end position="138"/>
    </location>
</feature>
<feature type="transmembrane region" description="Helical" evidence="1">
    <location>
        <begin position="82"/>
        <end position="103"/>
    </location>
</feature>
<organism evidence="2 3">
    <name type="scientific">Neocallimastix californiae</name>
    <dbReference type="NCBI Taxonomy" id="1754190"/>
    <lineage>
        <taxon>Eukaryota</taxon>
        <taxon>Fungi</taxon>
        <taxon>Fungi incertae sedis</taxon>
        <taxon>Chytridiomycota</taxon>
        <taxon>Chytridiomycota incertae sedis</taxon>
        <taxon>Neocallimastigomycetes</taxon>
        <taxon>Neocallimastigales</taxon>
        <taxon>Neocallimastigaceae</taxon>
        <taxon>Neocallimastix</taxon>
    </lineage>
</organism>
<evidence type="ECO:0000256" key="1">
    <source>
        <dbReference type="SAM" id="Phobius"/>
    </source>
</evidence>
<feature type="transmembrane region" description="Helical" evidence="1">
    <location>
        <begin position="49"/>
        <end position="70"/>
    </location>
</feature>
<dbReference type="OrthoDB" id="10625335at2759"/>
<evidence type="ECO:0008006" key="4">
    <source>
        <dbReference type="Google" id="ProtNLM"/>
    </source>
</evidence>
<dbReference type="AlphaFoldDB" id="A0A1Y2F6S4"/>
<keyword evidence="1" id="KW-1133">Transmembrane helix</keyword>
<keyword evidence="1" id="KW-0812">Transmembrane</keyword>
<evidence type="ECO:0000313" key="3">
    <source>
        <dbReference type="Proteomes" id="UP000193920"/>
    </source>
</evidence>
<name>A0A1Y2F6S4_9FUNG</name>